<reference evidence="8" key="1">
    <citation type="journal article" date="2020" name="Biotechnol. Biofuels">
        <title>New insights from the biogas microbiome by comprehensive genome-resolved metagenomics of nearly 1600 species originating from multiple anaerobic digesters.</title>
        <authorList>
            <person name="Campanaro S."/>
            <person name="Treu L."/>
            <person name="Rodriguez-R L.M."/>
            <person name="Kovalovszki A."/>
            <person name="Ziels R.M."/>
            <person name="Maus I."/>
            <person name="Zhu X."/>
            <person name="Kougias P.G."/>
            <person name="Basile A."/>
            <person name="Luo G."/>
            <person name="Schluter A."/>
            <person name="Konstantinidis K.T."/>
            <person name="Angelidaki I."/>
        </authorList>
    </citation>
    <scope>NUCLEOTIDE SEQUENCE</scope>
    <source>
        <strain evidence="8">AS06rmzACSIP_7</strain>
    </source>
</reference>
<protein>
    <submittedName>
        <fullName evidence="8">FtsX-like permease family protein</fullName>
    </submittedName>
</protein>
<evidence type="ECO:0000256" key="2">
    <source>
        <dbReference type="ARBA" id="ARBA00022475"/>
    </source>
</evidence>
<evidence type="ECO:0000256" key="3">
    <source>
        <dbReference type="ARBA" id="ARBA00022692"/>
    </source>
</evidence>
<dbReference type="Proteomes" id="UP000777265">
    <property type="component" value="Unassembled WGS sequence"/>
</dbReference>
<reference evidence="8" key="2">
    <citation type="submission" date="2020-01" db="EMBL/GenBank/DDBJ databases">
        <authorList>
            <person name="Campanaro S."/>
        </authorList>
    </citation>
    <scope>NUCLEOTIDE SEQUENCE</scope>
    <source>
        <strain evidence="8">AS06rmzACSIP_7</strain>
    </source>
</reference>
<evidence type="ECO:0000313" key="8">
    <source>
        <dbReference type="EMBL" id="NLW34864.1"/>
    </source>
</evidence>
<sequence length="385" mass="42692">MHILKILFRNAFRHKLRTVLTILSITIAILAFSLLRTVIGAWYAGVDASSASRLVTRNAVSLIFTLPLSYKEKIRQMEGVGIVSYGNWFGGIYIDEKNFFANFAVDPKSYLDLYPEFMLSEEQKNAFLRDRKSFVAGRKLAAKYGWKIGDIVTLRGTIYPGNWEFVMRGIYKGKDETTDESQFFFHWDYLNETLKKTAPGRADQIGWYMIGVTNPGLATDVAERIDKAFKNSIAETLTETEKAFQLGFVSMSNAIITAIRLVSLVVIVIILAVVANTMVMTSRERTGEYAIFKTLGFGGWRIAGLIVGESLVITMTGCTIGVALTFPTARLFGHTMGTYFPVFNVGNDTIGYAIVSSVLVGILAAIIPTYRAVKIPIAEGLRSIG</sequence>
<proteinExistence type="predicted"/>
<evidence type="ECO:0000256" key="1">
    <source>
        <dbReference type="ARBA" id="ARBA00004651"/>
    </source>
</evidence>
<name>A0A351U5C2_9BACT</name>
<comment type="subcellular location">
    <subcellularLocation>
        <location evidence="1">Cell membrane</location>
        <topology evidence="1">Multi-pass membrane protein</topology>
    </subcellularLocation>
</comment>
<evidence type="ECO:0000256" key="5">
    <source>
        <dbReference type="ARBA" id="ARBA00023136"/>
    </source>
</evidence>
<dbReference type="GO" id="GO:0005886">
    <property type="term" value="C:plasma membrane"/>
    <property type="evidence" value="ECO:0007669"/>
    <property type="project" value="UniProtKB-SubCell"/>
</dbReference>
<gene>
    <name evidence="8" type="ORF">GXY80_05195</name>
</gene>
<dbReference type="STRING" id="909663.GCA_000512235_01393"/>
<dbReference type="Pfam" id="PF02687">
    <property type="entry name" value="FtsX"/>
    <property type="match status" value="1"/>
</dbReference>
<dbReference type="AlphaFoldDB" id="A0A351U5C2"/>
<dbReference type="PANTHER" id="PTHR43738:SF3">
    <property type="entry name" value="ABC TRANSPORTER PERMEASE"/>
    <property type="match status" value="1"/>
</dbReference>
<evidence type="ECO:0000256" key="6">
    <source>
        <dbReference type="SAM" id="Phobius"/>
    </source>
</evidence>
<evidence type="ECO:0000259" key="7">
    <source>
        <dbReference type="Pfam" id="PF02687"/>
    </source>
</evidence>
<dbReference type="EMBL" id="JAAYEE010000088">
    <property type="protein sequence ID" value="NLW34864.1"/>
    <property type="molecule type" value="Genomic_DNA"/>
</dbReference>
<dbReference type="InterPro" id="IPR003838">
    <property type="entry name" value="ABC3_permease_C"/>
</dbReference>
<keyword evidence="4 6" id="KW-1133">Transmembrane helix</keyword>
<feature type="transmembrane region" description="Helical" evidence="6">
    <location>
        <begin position="261"/>
        <end position="281"/>
    </location>
</feature>
<dbReference type="PANTHER" id="PTHR43738">
    <property type="entry name" value="ABC TRANSPORTER, MEMBRANE PROTEIN"/>
    <property type="match status" value="1"/>
</dbReference>
<feature type="domain" description="ABC3 transporter permease C-terminal" evidence="7">
    <location>
        <begin position="261"/>
        <end position="377"/>
    </location>
</feature>
<keyword evidence="5 6" id="KW-0472">Membrane</keyword>
<feature type="transmembrane region" description="Helical" evidence="6">
    <location>
        <begin position="20"/>
        <end position="44"/>
    </location>
</feature>
<evidence type="ECO:0000313" key="9">
    <source>
        <dbReference type="Proteomes" id="UP000777265"/>
    </source>
</evidence>
<feature type="transmembrane region" description="Helical" evidence="6">
    <location>
        <begin position="302"/>
        <end position="329"/>
    </location>
</feature>
<accession>A0A351U5C2</accession>
<dbReference type="InterPro" id="IPR051125">
    <property type="entry name" value="ABC-4/HrtB_transporter"/>
</dbReference>
<organism evidence="8 9">
    <name type="scientific">Syntrophorhabdus aromaticivorans</name>
    <dbReference type="NCBI Taxonomy" id="328301"/>
    <lineage>
        <taxon>Bacteria</taxon>
        <taxon>Pseudomonadati</taxon>
        <taxon>Thermodesulfobacteriota</taxon>
        <taxon>Syntrophorhabdia</taxon>
        <taxon>Syntrophorhabdales</taxon>
        <taxon>Syntrophorhabdaceae</taxon>
        <taxon>Syntrophorhabdus</taxon>
    </lineage>
</organism>
<feature type="transmembrane region" description="Helical" evidence="6">
    <location>
        <begin position="349"/>
        <end position="373"/>
    </location>
</feature>
<evidence type="ECO:0000256" key="4">
    <source>
        <dbReference type="ARBA" id="ARBA00022989"/>
    </source>
</evidence>
<keyword evidence="2" id="KW-1003">Cell membrane</keyword>
<keyword evidence="3 6" id="KW-0812">Transmembrane</keyword>
<comment type="caution">
    <text evidence="8">The sequence shown here is derived from an EMBL/GenBank/DDBJ whole genome shotgun (WGS) entry which is preliminary data.</text>
</comment>